<evidence type="ECO:0000256" key="2">
    <source>
        <dbReference type="SAM" id="MobiDB-lite"/>
    </source>
</evidence>
<dbReference type="SUPFAM" id="SSF55961">
    <property type="entry name" value="Bet v1-like"/>
    <property type="match status" value="1"/>
</dbReference>
<comment type="similarity">
    <text evidence="1">Belongs to the AHA1 family.</text>
</comment>
<keyword evidence="5" id="KW-1185">Reference proteome</keyword>
<protein>
    <submittedName>
        <fullName evidence="4">Uncharacterized conserved protein YndB, AHSA1/START domain</fullName>
    </submittedName>
</protein>
<dbReference type="OrthoDB" id="287565at2"/>
<dbReference type="Gene3D" id="3.30.530.20">
    <property type="match status" value="1"/>
</dbReference>
<name>A0A1M7G2H1_9FLAO</name>
<dbReference type="Proteomes" id="UP000184121">
    <property type="component" value="Unassembled WGS sequence"/>
</dbReference>
<dbReference type="Pfam" id="PF08327">
    <property type="entry name" value="AHSA1"/>
    <property type="match status" value="1"/>
</dbReference>
<dbReference type="STRING" id="29534.SAMN05444366_2356"/>
<feature type="domain" description="Activator of Hsp90 ATPase homologue 1/2-like C-terminal" evidence="3">
    <location>
        <begin position="15"/>
        <end position="137"/>
    </location>
</feature>
<dbReference type="CDD" id="cd07814">
    <property type="entry name" value="SRPBCC_CalC_Aha1-like"/>
    <property type="match status" value="1"/>
</dbReference>
<evidence type="ECO:0000259" key="3">
    <source>
        <dbReference type="Pfam" id="PF08327"/>
    </source>
</evidence>
<accession>A0A1M7G2H1</accession>
<feature type="compositionally biased region" description="Basic and acidic residues" evidence="2">
    <location>
        <begin position="146"/>
        <end position="161"/>
    </location>
</feature>
<dbReference type="EMBL" id="FRBY01000003">
    <property type="protein sequence ID" value="SHM10278.1"/>
    <property type="molecule type" value="Genomic_DNA"/>
</dbReference>
<evidence type="ECO:0000313" key="5">
    <source>
        <dbReference type="Proteomes" id="UP000184121"/>
    </source>
</evidence>
<organism evidence="4 5">
    <name type="scientific">Flavobacterium saccharophilum</name>
    <dbReference type="NCBI Taxonomy" id="29534"/>
    <lineage>
        <taxon>Bacteria</taxon>
        <taxon>Pseudomonadati</taxon>
        <taxon>Bacteroidota</taxon>
        <taxon>Flavobacteriia</taxon>
        <taxon>Flavobacteriales</taxon>
        <taxon>Flavobacteriaceae</taxon>
        <taxon>Flavobacterium</taxon>
    </lineage>
</organism>
<evidence type="ECO:0000256" key="1">
    <source>
        <dbReference type="ARBA" id="ARBA00006817"/>
    </source>
</evidence>
<dbReference type="AlphaFoldDB" id="A0A1M7G2H1"/>
<proteinExistence type="inferred from homology"/>
<evidence type="ECO:0000313" key="4">
    <source>
        <dbReference type="EMBL" id="SHM10278.1"/>
    </source>
</evidence>
<sequence>MSAQDFTTTLIVDQSPEEVFNAVTNVRGWWSEQIDGHTAQLNDIFDYHYEDIHRCKVKLIEVIPNQKIVWLVEQNYFKFTEDKTEWTDTKPTFEISEKNGKTALRFTHVGLVPDYECFDICRDSWTNYIQNSLKKLITTGKGMPNGKDKPQTENEKKLSAK</sequence>
<feature type="region of interest" description="Disordered" evidence="2">
    <location>
        <begin position="140"/>
        <end position="161"/>
    </location>
</feature>
<dbReference type="RefSeq" id="WP_072972604.1">
    <property type="nucleotide sequence ID" value="NZ_FRBY01000003.1"/>
</dbReference>
<gene>
    <name evidence="4" type="ORF">SAMN05444366_2356</name>
</gene>
<reference evidence="5" key="1">
    <citation type="submission" date="2016-11" db="EMBL/GenBank/DDBJ databases">
        <authorList>
            <person name="Varghese N."/>
            <person name="Submissions S."/>
        </authorList>
    </citation>
    <scope>NUCLEOTIDE SEQUENCE [LARGE SCALE GENOMIC DNA]</scope>
    <source>
        <strain evidence="5">DSM 1811</strain>
    </source>
</reference>
<dbReference type="InterPro" id="IPR013538">
    <property type="entry name" value="ASHA1/2-like_C"/>
</dbReference>
<dbReference type="InterPro" id="IPR023393">
    <property type="entry name" value="START-like_dom_sf"/>
</dbReference>